<accession>A0A8A1MJW3</accession>
<evidence type="ECO:0000313" key="3">
    <source>
        <dbReference type="Proteomes" id="UP000663671"/>
    </source>
</evidence>
<feature type="region of interest" description="Disordered" evidence="1">
    <location>
        <begin position="1"/>
        <end position="125"/>
    </location>
</feature>
<feature type="compositionally biased region" description="Basic and acidic residues" evidence="1">
    <location>
        <begin position="78"/>
        <end position="87"/>
    </location>
</feature>
<name>A0A8A1MJW3_AJECA</name>
<evidence type="ECO:0000256" key="1">
    <source>
        <dbReference type="SAM" id="MobiDB-lite"/>
    </source>
</evidence>
<feature type="compositionally biased region" description="Polar residues" evidence="1">
    <location>
        <begin position="39"/>
        <end position="55"/>
    </location>
</feature>
<protein>
    <submittedName>
        <fullName evidence="2">Rho-GTPase-activating protein</fullName>
    </submittedName>
</protein>
<dbReference type="VEuPathDB" id="FungiDB:I7I51_02029"/>
<dbReference type="Proteomes" id="UP000663671">
    <property type="component" value="Chromosome 1"/>
</dbReference>
<dbReference type="EMBL" id="CP069114">
    <property type="protein sequence ID" value="QSS64953.1"/>
    <property type="molecule type" value="Genomic_DNA"/>
</dbReference>
<dbReference type="AlphaFoldDB" id="A0A8A1MJW3"/>
<gene>
    <name evidence="2" type="primary">LRG1</name>
    <name evidence="2" type="ORF">I7I51_02029</name>
</gene>
<organism evidence="2 3">
    <name type="scientific">Ajellomyces capsulatus</name>
    <name type="common">Darling's disease fungus</name>
    <name type="synonym">Histoplasma capsulatum</name>
    <dbReference type="NCBI Taxonomy" id="5037"/>
    <lineage>
        <taxon>Eukaryota</taxon>
        <taxon>Fungi</taxon>
        <taxon>Dikarya</taxon>
        <taxon>Ascomycota</taxon>
        <taxon>Pezizomycotina</taxon>
        <taxon>Eurotiomycetes</taxon>
        <taxon>Eurotiomycetidae</taxon>
        <taxon>Onygenales</taxon>
        <taxon>Ajellomycetaceae</taxon>
        <taxon>Histoplasma</taxon>
    </lineage>
</organism>
<proteinExistence type="predicted"/>
<sequence length="164" mass="16997">MPPPGGRAFPPDLVPGKGPRNNGAQPPANLGDPGMYGESYQTQPPTGNMSSSTGSAGAGVPWDNNNSPPMGGGAFDTDTYHAPDIRTGRGPHPSNTQQGGAGSGSGPRDRPRLNGGSGSKSPGGRTLQCMLLTVAMLSHRNSSRWTLRMALANTLFVRRITFDV</sequence>
<reference evidence="2" key="1">
    <citation type="submission" date="2021-01" db="EMBL/GenBank/DDBJ databases">
        <title>Chromosome-level genome assembly of a human fungal pathogen reveals clustering of transcriptionally co-regulated genes.</title>
        <authorList>
            <person name="Voorhies M."/>
            <person name="Cohen S."/>
            <person name="Shea T.P."/>
            <person name="Petrus S."/>
            <person name="Munoz J.F."/>
            <person name="Poplawski S."/>
            <person name="Goldman W.E."/>
            <person name="Michael T."/>
            <person name="Cuomo C.A."/>
            <person name="Sil A."/>
            <person name="Beyhan S."/>
        </authorList>
    </citation>
    <scope>NUCLEOTIDE SEQUENCE</scope>
    <source>
        <strain evidence="2">WU24</strain>
    </source>
</reference>
<evidence type="ECO:0000313" key="2">
    <source>
        <dbReference type="EMBL" id="QSS64953.1"/>
    </source>
</evidence>
<dbReference type="OrthoDB" id="20689at2759"/>